<evidence type="ECO:0000259" key="8">
    <source>
        <dbReference type="Pfam" id="PF01321"/>
    </source>
</evidence>
<feature type="domain" description="Peptidase M24 C-terminal" evidence="9">
    <location>
        <begin position="652"/>
        <end position="713"/>
    </location>
</feature>
<dbReference type="GO" id="GO:0070006">
    <property type="term" value="F:metalloaminopeptidase activity"/>
    <property type="evidence" value="ECO:0007669"/>
    <property type="project" value="InterPro"/>
</dbReference>
<comment type="caution">
    <text evidence="10">The sequence shown here is derived from an EMBL/GenBank/DDBJ whole genome shotgun (WGS) entry which is preliminary data.</text>
</comment>
<dbReference type="InterPro" id="IPR050422">
    <property type="entry name" value="X-Pro_aminopeptidase_P"/>
</dbReference>
<dbReference type="PANTHER" id="PTHR43763:SF6">
    <property type="entry name" value="XAA-PRO AMINOPEPTIDASE 1"/>
    <property type="match status" value="1"/>
</dbReference>
<comment type="cofactor">
    <cofactor evidence="1">
        <name>Mn(2+)</name>
        <dbReference type="ChEBI" id="CHEBI:29035"/>
    </cofactor>
</comment>
<keyword evidence="11" id="KW-1185">Reference proteome</keyword>
<dbReference type="InterPro" id="IPR000587">
    <property type="entry name" value="Creatinase_N"/>
</dbReference>
<feature type="domain" description="Peptidase M24" evidence="7">
    <location>
        <begin position="423"/>
        <end position="639"/>
    </location>
</feature>
<protein>
    <recommendedName>
        <fullName evidence="12">Xaa-Pro aminopeptidase</fullName>
    </recommendedName>
</protein>
<dbReference type="AlphaFoldDB" id="A0AAW1Q9B5"/>
<evidence type="ECO:0000256" key="5">
    <source>
        <dbReference type="ARBA" id="ARBA00023211"/>
    </source>
</evidence>
<evidence type="ECO:0000313" key="10">
    <source>
        <dbReference type="EMBL" id="KAK9817403.1"/>
    </source>
</evidence>
<evidence type="ECO:0000256" key="3">
    <source>
        <dbReference type="ARBA" id="ARBA00022723"/>
    </source>
</evidence>
<keyword evidence="3" id="KW-0479">Metal-binding</keyword>
<feature type="region of interest" description="Disordered" evidence="6">
    <location>
        <begin position="367"/>
        <end position="389"/>
    </location>
</feature>
<keyword evidence="4" id="KW-0378">Hydrolase</keyword>
<dbReference type="Gene3D" id="3.40.350.10">
    <property type="entry name" value="Creatinase/prolidase N-terminal domain"/>
    <property type="match status" value="2"/>
</dbReference>
<dbReference type="Gene3D" id="3.90.230.10">
    <property type="entry name" value="Creatinase/methionine aminopeptidase superfamily"/>
    <property type="match status" value="1"/>
</dbReference>
<evidence type="ECO:0000256" key="1">
    <source>
        <dbReference type="ARBA" id="ARBA00001936"/>
    </source>
</evidence>
<proteinExistence type="inferred from homology"/>
<evidence type="ECO:0000256" key="6">
    <source>
        <dbReference type="SAM" id="MobiDB-lite"/>
    </source>
</evidence>
<dbReference type="InterPro" id="IPR029149">
    <property type="entry name" value="Creatin/AminoP/Spt16_N"/>
</dbReference>
<accession>A0AAW1Q9B5</accession>
<dbReference type="GO" id="GO:0046872">
    <property type="term" value="F:metal ion binding"/>
    <property type="evidence" value="ECO:0007669"/>
    <property type="project" value="UniProtKB-KW"/>
</dbReference>
<dbReference type="InterPro" id="IPR000994">
    <property type="entry name" value="Pept_M24"/>
</dbReference>
<evidence type="ECO:0000259" key="9">
    <source>
        <dbReference type="Pfam" id="PF16188"/>
    </source>
</evidence>
<dbReference type="CDD" id="cd01085">
    <property type="entry name" value="APP"/>
    <property type="match status" value="1"/>
</dbReference>
<dbReference type="Pfam" id="PF00557">
    <property type="entry name" value="Peptidase_M24"/>
    <property type="match status" value="1"/>
</dbReference>
<comment type="similarity">
    <text evidence="2">Belongs to the peptidase M24B family.</text>
</comment>
<evidence type="ECO:0000256" key="4">
    <source>
        <dbReference type="ARBA" id="ARBA00022801"/>
    </source>
</evidence>
<evidence type="ECO:0008006" key="12">
    <source>
        <dbReference type="Google" id="ProtNLM"/>
    </source>
</evidence>
<dbReference type="SUPFAM" id="SSF53092">
    <property type="entry name" value="Creatinase/prolidase N-terminal domain"/>
    <property type="match status" value="1"/>
</dbReference>
<dbReference type="FunFam" id="3.90.230.10:FF:000007">
    <property type="entry name" value="Xaa-Pro aminopeptidase P"/>
    <property type="match status" value="1"/>
</dbReference>
<dbReference type="EMBL" id="JALJOS010000071">
    <property type="protein sequence ID" value="KAK9817403.1"/>
    <property type="molecule type" value="Genomic_DNA"/>
</dbReference>
<evidence type="ECO:0000313" key="11">
    <source>
        <dbReference type="Proteomes" id="UP001438707"/>
    </source>
</evidence>
<dbReference type="Pfam" id="PF16188">
    <property type="entry name" value="Peptidase_M24_C"/>
    <property type="match status" value="1"/>
</dbReference>
<gene>
    <name evidence="10" type="ORF">WJX74_002298</name>
</gene>
<dbReference type="InterPro" id="IPR033740">
    <property type="entry name" value="Pept_M24B"/>
</dbReference>
<dbReference type="FunFam" id="3.40.350.10:FF:000003">
    <property type="entry name" value="Xaa-pro aminopeptidase P"/>
    <property type="match status" value="1"/>
</dbReference>
<dbReference type="SUPFAM" id="SSF55920">
    <property type="entry name" value="Creatinase/aminopeptidase"/>
    <property type="match status" value="1"/>
</dbReference>
<feature type="region of interest" description="Disordered" evidence="6">
    <location>
        <begin position="44"/>
        <end position="64"/>
    </location>
</feature>
<dbReference type="InterPro" id="IPR036005">
    <property type="entry name" value="Creatinase/aminopeptidase-like"/>
</dbReference>
<dbReference type="PANTHER" id="PTHR43763">
    <property type="entry name" value="XAA-PRO AMINOPEPTIDASE 1"/>
    <property type="match status" value="1"/>
</dbReference>
<dbReference type="Pfam" id="PF16189">
    <property type="entry name" value="Creatinase_N_2"/>
    <property type="match status" value="1"/>
</dbReference>
<dbReference type="Proteomes" id="UP001438707">
    <property type="component" value="Unassembled WGS sequence"/>
</dbReference>
<reference evidence="10 11" key="1">
    <citation type="journal article" date="2024" name="Nat. Commun.">
        <title>Phylogenomics reveals the evolutionary origins of lichenization in chlorophyte algae.</title>
        <authorList>
            <person name="Puginier C."/>
            <person name="Libourel C."/>
            <person name="Otte J."/>
            <person name="Skaloud P."/>
            <person name="Haon M."/>
            <person name="Grisel S."/>
            <person name="Petersen M."/>
            <person name="Berrin J.G."/>
            <person name="Delaux P.M."/>
            <person name="Dal Grande F."/>
            <person name="Keller J."/>
        </authorList>
    </citation>
    <scope>NUCLEOTIDE SEQUENCE [LARGE SCALE GENOMIC DNA]</scope>
    <source>
        <strain evidence="10 11">SAG 2145</strain>
    </source>
</reference>
<keyword evidence="5" id="KW-0464">Manganese</keyword>
<evidence type="ECO:0000259" key="7">
    <source>
        <dbReference type="Pfam" id="PF00557"/>
    </source>
</evidence>
<feature type="domain" description="Creatinase N-terminal" evidence="8">
    <location>
        <begin position="80"/>
        <end position="212"/>
    </location>
</feature>
<sequence length="725" mass="78911">MPATSLTLSSLRSPDHKQLARLFSGLVVAAPRALRCQLGIQRHSLGNQAPSRPLHSRPRPSTTAMATQQAATNGAADPVAALRKVMAQPDKAVQAYIVPSEDPHMSEYPPKCHERRHFISNFTGSAGVAVITSDRAALWTDGRYFLQAEQQLEKGWELMKAGTPNCPEIDEWLVSVLPEGSRIGIDPFLHTVAATRNLQQKLTESKRQLVPLLGGNLVDAVWSSQPSAPTAAMRVHPQEYAGQTVQDKLKDLLKQMDEAKAEAMLVTAIDEVAWVLNMRGADVDYNPVFVSYLLLTPAETTLYVDPQKVTPEVAAHLKDCSVTVKPYEDLLKDVQSLAAAKKRLWIDPAKVNYAIYQAAKEAAAIGSRRSGGRKRKSTEAAEPPALPAMTSPEEMDALKQLFVEKTSPVTLSKAIKNEAELQGMREAHLRDGVALAKLFHGLEKQLSGTGKSLTEVEVDDQLRAARAAQPGFIDYSFPTIAGAGPNGAIIHYRAQTGTCRSVDGNTLLLLDSGAQFDCGTTDVTRTVHFGEPKPHQQLTFTRVLQGHIALDQAVFPEGTSGLALDTLARRPLWSLGLNYRHGTGHGVGAALNVHEGPHSISARATSTTPMAVGMVVSNEPGYYEDGAFGIRIENLLITKEADTPFRYAGQTYMCFEPLTFCPIQRKMLALKVLSAAELDWLNSYHQAVWDKISPRLQDDPETLEWLRANTQPISAPAAEPATVAA</sequence>
<dbReference type="Pfam" id="PF01321">
    <property type="entry name" value="Creatinase_N"/>
    <property type="match status" value="1"/>
</dbReference>
<name>A0AAW1Q9B5_9CHLO</name>
<evidence type="ECO:0000256" key="2">
    <source>
        <dbReference type="ARBA" id="ARBA00008766"/>
    </source>
</evidence>
<organism evidence="10 11">
    <name type="scientific">Apatococcus lobatus</name>
    <dbReference type="NCBI Taxonomy" id="904363"/>
    <lineage>
        <taxon>Eukaryota</taxon>
        <taxon>Viridiplantae</taxon>
        <taxon>Chlorophyta</taxon>
        <taxon>core chlorophytes</taxon>
        <taxon>Trebouxiophyceae</taxon>
        <taxon>Chlorellales</taxon>
        <taxon>Chlorellaceae</taxon>
        <taxon>Apatococcus</taxon>
    </lineage>
</organism>
<dbReference type="InterPro" id="IPR032416">
    <property type="entry name" value="Peptidase_M24_C"/>
</dbReference>
<dbReference type="GO" id="GO:0005737">
    <property type="term" value="C:cytoplasm"/>
    <property type="evidence" value="ECO:0007669"/>
    <property type="project" value="UniProtKB-ARBA"/>
</dbReference>